<sequence length="125" mass="13110">MTNCDRPTVLVVEDEFIVALDVSETVRDLGFAVDGPYARTAHALAAVDKALPSLAILDVNTADGEVYPLADRLSGAGIPIIFHSGHISAEEIAERYPAAGACIKPCPPGNLVTMIDTVRSKAHAA</sequence>
<dbReference type="GO" id="GO:0000160">
    <property type="term" value="P:phosphorelay signal transduction system"/>
    <property type="evidence" value="ECO:0007669"/>
    <property type="project" value="InterPro"/>
</dbReference>
<evidence type="ECO:0000256" key="1">
    <source>
        <dbReference type="PROSITE-ProRule" id="PRU00169"/>
    </source>
</evidence>
<keyword evidence="4" id="KW-1185">Reference proteome</keyword>
<dbReference type="OrthoDB" id="7774278at2"/>
<name>A0A6I4SU79_9SPHN</name>
<dbReference type="EMBL" id="WTYM01000033">
    <property type="protein sequence ID" value="MXO59433.1"/>
    <property type="molecule type" value="Genomic_DNA"/>
</dbReference>
<keyword evidence="1" id="KW-0597">Phosphoprotein</keyword>
<comment type="caution">
    <text evidence="3">The sequence shown here is derived from an EMBL/GenBank/DDBJ whole genome shotgun (WGS) entry which is preliminary data.</text>
</comment>
<feature type="modified residue" description="4-aspartylphosphate" evidence="1">
    <location>
        <position position="58"/>
    </location>
</feature>
<reference evidence="3 4" key="1">
    <citation type="submission" date="2019-12" db="EMBL/GenBank/DDBJ databases">
        <title>Genomic-based taxomic classification of the family Erythrobacteraceae.</title>
        <authorList>
            <person name="Xu L."/>
        </authorList>
    </citation>
    <scope>NUCLEOTIDE SEQUENCE [LARGE SCALE GENOMIC DNA]</scope>
    <source>
        <strain evidence="3 4">MCCC 1K01500</strain>
    </source>
</reference>
<organism evidence="3 4">
    <name type="scientific">Croceibacterium salegens</name>
    <dbReference type="NCBI Taxonomy" id="1737568"/>
    <lineage>
        <taxon>Bacteria</taxon>
        <taxon>Pseudomonadati</taxon>
        <taxon>Pseudomonadota</taxon>
        <taxon>Alphaproteobacteria</taxon>
        <taxon>Sphingomonadales</taxon>
        <taxon>Erythrobacteraceae</taxon>
        <taxon>Croceibacterium</taxon>
    </lineage>
</organism>
<dbReference type="PROSITE" id="PS50110">
    <property type="entry name" value="RESPONSE_REGULATORY"/>
    <property type="match status" value="1"/>
</dbReference>
<dbReference type="Proteomes" id="UP000433652">
    <property type="component" value="Unassembled WGS sequence"/>
</dbReference>
<gene>
    <name evidence="3" type="ORF">GRI89_07750</name>
</gene>
<dbReference type="SUPFAM" id="SSF52172">
    <property type="entry name" value="CheY-like"/>
    <property type="match status" value="1"/>
</dbReference>
<feature type="domain" description="Response regulatory" evidence="2">
    <location>
        <begin position="8"/>
        <end position="119"/>
    </location>
</feature>
<dbReference type="InterPro" id="IPR001789">
    <property type="entry name" value="Sig_transdc_resp-reg_receiver"/>
</dbReference>
<evidence type="ECO:0000313" key="3">
    <source>
        <dbReference type="EMBL" id="MXO59433.1"/>
    </source>
</evidence>
<protein>
    <submittedName>
        <fullName evidence="3">Response regulator</fullName>
    </submittedName>
</protein>
<dbReference type="Gene3D" id="3.40.50.2300">
    <property type="match status" value="1"/>
</dbReference>
<dbReference type="InterPro" id="IPR011006">
    <property type="entry name" value="CheY-like_superfamily"/>
</dbReference>
<accession>A0A6I4SU79</accession>
<proteinExistence type="predicted"/>
<evidence type="ECO:0000313" key="4">
    <source>
        <dbReference type="Proteomes" id="UP000433652"/>
    </source>
</evidence>
<dbReference type="AlphaFoldDB" id="A0A6I4SU79"/>
<dbReference type="SMART" id="SM00448">
    <property type="entry name" value="REC"/>
    <property type="match status" value="1"/>
</dbReference>
<evidence type="ECO:0000259" key="2">
    <source>
        <dbReference type="PROSITE" id="PS50110"/>
    </source>
</evidence>